<dbReference type="InterPro" id="IPR020460">
    <property type="entry name" value="Znf_C4-type_bac"/>
</dbReference>
<evidence type="ECO:0000256" key="1">
    <source>
        <dbReference type="ARBA" id="ARBA00022490"/>
    </source>
</evidence>
<evidence type="ECO:0000256" key="4">
    <source>
        <dbReference type="ARBA" id="ARBA00022833"/>
    </source>
</evidence>
<dbReference type="NCBIfam" id="TIGR02420">
    <property type="entry name" value="dksA"/>
    <property type="match status" value="1"/>
</dbReference>
<evidence type="ECO:0000259" key="9">
    <source>
        <dbReference type="Pfam" id="PF21157"/>
    </source>
</evidence>
<dbReference type="SUPFAM" id="SSF57716">
    <property type="entry name" value="Glucocorticoid receptor-like (DNA-binding domain)"/>
    <property type="match status" value="1"/>
</dbReference>
<sequence length="153" mass="17824">MPRKKKSVSKEQSLFETTSAFAFTPYKTKRGEKYMNDKQVAHFRNILNAWKKQLMEEVDRTLDHMQDDAASFPDPNDRATQESEFTLELRTRDRERKLIKKINESLAMLDVGEYGYCEACGVDIGIQRLEARPTATLCIDCKILDEIREKQRA</sequence>
<dbReference type="GO" id="GO:0008270">
    <property type="term" value="F:zinc ion binding"/>
    <property type="evidence" value="ECO:0007669"/>
    <property type="project" value="UniProtKB-UniRule"/>
</dbReference>
<keyword evidence="4 6" id="KW-0862">Zinc</keyword>
<comment type="subunit">
    <text evidence="6">Interacts directly with the RNA polymerase.</text>
</comment>
<feature type="zinc finger region" description="dksA C4-type" evidence="7">
    <location>
        <begin position="117"/>
        <end position="141"/>
    </location>
</feature>
<proteinExistence type="inferred from homology"/>
<evidence type="ECO:0000259" key="8">
    <source>
        <dbReference type="Pfam" id="PF01258"/>
    </source>
</evidence>
<evidence type="ECO:0000256" key="7">
    <source>
        <dbReference type="PROSITE-ProRule" id="PRU00510"/>
    </source>
</evidence>
<evidence type="ECO:0000256" key="6">
    <source>
        <dbReference type="HAMAP-Rule" id="MF_00926"/>
    </source>
</evidence>
<evidence type="ECO:0000313" key="11">
    <source>
        <dbReference type="EMBL" id="VFJ73992.1"/>
    </source>
</evidence>
<dbReference type="PRINTS" id="PR00618">
    <property type="entry name" value="DKSAZNFINGER"/>
</dbReference>
<dbReference type="GO" id="GO:0005737">
    <property type="term" value="C:cytoplasm"/>
    <property type="evidence" value="ECO:0007669"/>
    <property type="project" value="UniProtKB-SubCell"/>
</dbReference>
<dbReference type="HAMAP" id="MF_00926">
    <property type="entry name" value="DksA"/>
    <property type="match status" value="1"/>
</dbReference>
<dbReference type="SUPFAM" id="SSF109635">
    <property type="entry name" value="DnaK suppressor protein DksA, alpha-hairpin domain"/>
    <property type="match status" value="1"/>
</dbReference>
<dbReference type="EMBL" id="CAADEZ010000725">
    <property type="protein sequence ID" value="VFJ73490.1"/>
    <property type="molecule type" value="Genomic_DNA"/>
</dbReference>
<dbReference type="Gene3D" id="1.20.120.910">
    <property type="entry name" value="DksA, coiled-coil domain"/>
    <property type="match status" value="1"/>
</dbReference>
<dbReference type="PROSITE" id="PS51128">
    <property type="entry name" value="ZF_DKSA_2"/>
    <property type="match status" value="1"/>
</dbReference>
<accession>A0A450TWP0</accession>
<dbReference type="EMBL" id="CAADFA010000764">
    <property type="protein sequence ID" value="VFJ73992.1"/>
    <property type="molecule type" value="Genomic_DNA"/>
</dbReference>
<protein>
    <recommendedName>
        <fullName evidence="6">RNA polymerase-binding transcription factor DksA</fullName>
    </recommendedName>
</protein>
<name>A0A450TWP0_9GAMM</name>
<comment type="subcellular location">
    <subcellularLocation>
        <location evidence="6">Cytoplasm</location>
    </subcellularLocation>
</comment>
<reference evidence="10" key="1">
    <citation type="submission" date="2019-02" db="EMBL/GenBank/DDBJ databases">
        <authorList>
            <person name="Gruber-Vodicka R. H."/>
            <person name="Seah K. B. B."/>
        </authorList>
    </citation>
    <scope>NUCLEOTIDE SEQUENCE</scope>
    <source>
        <strain evidence="10">BECK_BZ163</strain>
        <strain evidence="12">BECK_BZ164</strain>
        <strain evidence="11">BECK_BZ165</strain>
    </source>
</reference>
<evidence type="ECO:0000256" key="3">
    <source>
        <dbReference type="ARBA" id="ARBA00022771"/>
    </source>
</evidence>
<feature type="domain" description="Zinc finger DksA/TraR C4-type" evidence="8">
    <location>
        <begin position="112"/>
        <end position="142"/>
    </location>
</feature>
<dbReference type="InterPro" id="IPR012784">
    <property type="entry name" value="DksA_RNA_pol-bd"/>
</dbReference>
<evidence type="ECO:0000313" key="12">
    <source>
        <dbReference type="EMBL" id="VFK21008.1"/>
    </source>
</evidence>
<dbReference type="Pfam" id="PF01258">
    <property type="entry name" value="zf-dskA_traR"/>
    <property type="match status" value="1"/>
</dbReference>
<dbReference type="Pfam" id="PF21157">
    <property type="entry name" value="DksA_N"/>
    <property type="match status" value="1"/>
</dbReference>
<evidence type="ECO:0000256" key="5">
    <source>
        <dbReference type="ARBA" id="ARBA00023054"/>
    </source>
</evidence>
<keyword evidence="5" id="KW-0175">Coiled coil</keyword>
<feature type="binding site" evidence="6">
    <location>
        <position position="120"/>
    </location>
    <ligand>
        <name>Zn(2+)</name>
        <dbReference type="ChEBI" id="CHEBI:29105"/>
    </ligand>
</feature>
<dbReference type="InterPro" id="IPR020458">
    <property type="entry name" value="Znf_DskA_TraR_CS"/>
</dbReference>
<dbReference type="InterPro" id="IPR037187">
    <property type="entry name" value="DnaK_N"/>
</dbReference>
<dbReference type="AlphaFoldDB" id="A0A450TWP0"/>
<dbReference type="PANTHER" id="PTHR33823">
    <property type="entry name" value="RNA POLYMERASE-BINDING TRANSCRIPTION FACTOR DKSA-RELATED"/>
    <property type="match status" value="1"/>
</dbReference>
<keyword evidence="1 6" id="KW-0963">Cytoplasm</keyword>
<feature type="binding site" evidence="6">
    <location>
        <position position="141"/>
    </location>
    <ligand>
        <name>Zn(2+)</name>
        <dbReference type="ChEBI" id="CHEBI:29105"/>
    </ligand>
</feature>
<feature type="binding site" evidence="6">
    <location>
        <position position="138"/>
    </location>
    <ligand>
        <name>Zn(2+)</name>
        <dbReference type="ChEBI" id="CHEBI:29105"/>
    </ligand>
</feature>
<dbReference type="EMBL" id="CAADFL010000749">
    <property type="protein sequence ID" value="VFK21008.1"/>
    <property type="molecule type" value="Genomic_DNA"/>
</dbReference>
<comment type="similarity">
    <text evidence="6">Belongs to the DksA family.</text>
</comment>
<feature type="binding site" evidence="6">
    <location>
        <position position="117"/>
    </location>
    <ligand>
        <name>Zn(2+)</name>
        <dbReference type="ChEBI" id="CHEBI:29105"/>
    </ligand>
</feature>
<dbReference type="GO" id="GO:0010468">
    <property type="term" value="P:regulation of gene expression"/>
    <property type="evidence" value="ECO:0007669"/>
    <property type="project" value="UniProtKB-UniRule"/>
</dbReference>
<dbReference type="PROSITE" id="PS01102">
    <property type="entry name" value="ZF_DKSA_1"/>
    <property type="match status" value="1"/>
</dbReference>
<keyword evidence="2 6" id="KW-0479">Metal-binding</keyword>
<comment type="function">
    <text evidence="6">Transcription factor that acts by binding directly to the RNA polymerase (RNAP). Required for negative regulation of rRNA expression and positive regulation of several amino acid biosynthesis promoters. Also required for regulation of fis expression.</text>
</comment>
<evidence type="ECO:0000313" key="10">
    <source>
        <dbReference type="EMBL" id="VFJ73490.1"/>
    </source>
</evidence>
<dbReference type="InterPro" id="IPR048489">
    <property type="entry name" value="DksA_N"/>
</dbReference>
<evidence type="ECO:0000256" key="2">
    <source>
        <dbReference type="ARBA" id="ARBA00022723"/>
    </source>
</evidence>
<keyword evidence="3 6" id="KW-0863">Zinc-finger</keyword>
<feature type="domain" description="DnaK suppressor protein DksA N-terminal" evidence="9">
    <location>
        <begin position="39"/>
        <end position="107"/>
    </location>
</feature>
<dbReference type="InterPro" id="IPR000962">
    <property type="entry name" value="Znf_DskA_TraR"/>
</dbReference>
<dbReference type="PANTHER" id="PTHR33823:SF2">
    <property type="entry name" value="RNA POLYMERASE-BINDING TRANSCRIPTION FACTOR DKSA"/>
    <property type="match status" value="1"/>
</dbReference>
<organism evidence="10">
    <name type="scientific">Candidatus Kentrum sp. FM</name>
    <dbReference type="NCBI Taxonomy" id="2126340"/>
    <lineage>
        <taxon>Bacteria</taxon>
        <taxon>Pseudomonadati</taxon>
        <taxon>Pseudomonadota</taxon>
        <taxon>Gammaproteobacteria</taxon>
        <taxon>Candidatus Kentrum</taxon>
    </lineage>
</organism>
<gene>
    <name evidence="6" type="primary">dksA</name>
    <name evidence="10" type="ORF">BECKFM1743A_GA0114220_107251</name>
    <name evidence="12" type="ORF">BECKFM1743B_GA0114221_107491</name>
    <name evidence="11" type="ORF">BECKFM1743C_GA0114222_107641</name>
</gene>